<accession>A0A1H9EP60</accession>
<dbReference type="Proteomes" id="UP000198749">
    <property type="component" value="Unassembled WGS sequence"/>
</dbReference>
<evidence type="ECO:0000259" key="1">
    <source>
        <dbReference type="Pfam" id="PF25164"/>
    </source>
</evidence>
<proteinExistence type="predicted"/>
<reference evidence="3" key="1">
    <citation type="submission" date="2016-10" db="EMBL/GenBank/DDBJ databases">
        <authorList>
            <person name="Varghese N."/>
            <person name="Submissions S."/>
        </authorList>
    </citation>
    <scope>NUCLEOTIDE SEQUENCE [LARGE SCALE GENOMIC DNA]</scope>
    <source>
        <strain evidence="3">DSM 18887</strain>
    </source>
</reference>
<dbReference type="InterPro" id="IPR057253">
    <property type="entry name" value="CoiA-like_N"/>
</dbReference>
<keyword evidence="3" id="KW-1185">Reference proteome</keyword>
<dbReference type="EMBL" id="FOGB01000002">
    <property type="protein sequence ID" value="SEQ26778.1"/>
    <property type="molecule type" value="Genomic_DNA"/>
</dbReference>
<dbReference type="RefSeq" id="WP_091354742.1">
    <property type="nucleotide sequence ID" value="NZ_AP025284.1"/>
</dbReference>
<name>A0A1H9EP60_9GAMM</name>
<sequence>MCKSDEFDLSYGLKGGELVFIDEVDRGLDCGCYCPHCGGKLIARKGDVNQHHFAHYQIENCGKGVESALHLLGKQVLLEEQCIRLPDEEERRLVTAVEVERRRFGYVADIGAVLFDVGEDIDIEIKVTHAVDEEKLKKVISNKAKLIEVDLSGLLKSGNLTKEKIRQAVLDDAPRAWAEELYKNLKMDRESDMSNKNLVCGYKAVNGYSQKNQSNFEFAALYILVKQEGRSSPNYQIQGMGGYELTSVPMKMDEQLLSKLENLRFPIDVELVFDMSLIKGKLKPVVSDLLV</sequence>
<feature type="domain" description="Competence protein CoiA-like N-terminal" evidence="1">
    <location>
        <begin position="32"/>
        <end position="61"/>
    </location>
</feature>
<dbReference type="OrthoDB" id="9134102at2"/>
<evidence type="ECO:0000313" key="3">
    <source>
        <dbReference type="Proteomes" id="UP000198749"/>
    </source>
</evidence>
<protein>
    <submittedName>
        <fullName evidence="2">Competence protein CoiA-like family protein</fullName>
    </submittedName>
</protein>
<evidence type="ECO:0000313" key="2">
    <source>
        <dbReference type="EMBL" id="SEQ26778.1"/>
    </source>
</evidence>
<dbReference type="AlphaFoldDB" id="A0A1H9EP60"/>
<dbReference type="Pfam" id="PF25164">
    <property type="entry name" value="CoiA_N"/>
    <property type="match status" value="1"/>
</dbReference>
<gene>
    <name evidence="2" type="ORF">SAMN03080615_00975</name>
</gene>
<organism evidence="2 3">
    <name type="scientific">Amphritea atlantica</name>
    <dbReference type="NCBI Taxonomy" id="355243"/>
    <lineage>
        <taxon>Bacteria</taxon>
        <taxon>Pseudomonadati</taxon>
        <taxon>Pseudomonadota</taxon>
        <taxon>Gammaproteobacteria</taxon>
        <taxon>Oceanospirillales</taxon>
        <taxon>Oceanospirillaceae</taxon>
        <taxon>Amphritea</taxon>
    </lineage>
</organism>
<dbReference type="STRING" id="355243.SAMN03080615_00975"/>